<protein>
    <submittedName>
        <fullName evidence="2">Uncharacterized protein</fullName>
    </submittedName>
</protein>
<dbReference type="EMBL" id="CAADFE010000002">
    <property type="protein sequence ID" value="VFJ62343.1"/>
    <property type="molecule type" value="Genomic_DNA"/>
</dbReference>
<evidence type="ECO:0000256" key="1">
    <source>
        <dbReference type="SAM" id="MobiDB-lite"/>
    </source>
</evidence>
<reference evidence="2" key="1">
    <citation type="submission" date="2019-02" db="EMBL/GenBank/DDBJ databases">
        <authorList>
            <person name="Gruber-Vodicka R. H."/>
            <person name="Seah K. B. B."/>
        </authorList>
    </citation>
    <scope>NUCLEOTIDE SEQUENCE</scope>
    <source>
        <strain evidence="2">BECK_BZ131</strain>
    </source>
</reference>
<feature type="region of interest" description="Disordered" evidence="1">
    <location>
        <begin position="189"/>
        <end position="211"/>
    </location>
</feature>
<gene>
    <name evidence="2" type="ORF">BECKFW1821C_GA0114237_100235</name>
</gene>
<organism evidence="2">
    <name type="scientific">Candidatus Kentrum sp. FW</name>
    <dbReference type="NCBI Taxonomy" id="2126338"/>
    <lineage>
        <taxon>Bacteria</taxon>
        <taxon>Pseudomonadati</taxon>
        <taxon>Pseudomonadota</taxon>
        <taxon>Gammaproteobacteria</taxon>
        <taxon>Candidatus Kentrum</taxon>
    </lineage>
</organism>
<evidence type="ECO:0000313" key="2">
    <source>
        <dbReference type="EMBL" id="VFJ62343.1"/>
    </source>
</evidence>
<name>A0A450T6J2_9GAMM</name>
<accession>A0A450T6J2</accession>
<dbReference type="AlphaFoldDB" id="A0A450T6J2"/>
<proteinExistence type="predicted"/>
<sequence>MIDVCVFPPRLRRRRFQPPIHLTDARWYLVGSRRNLAGAIQKIKPALRLRLLPLLFQEILPEKYLGPTRQLNETKTFGCDRWEPPSIGIAPGRVKQKAPMRGQDRLNLLESLYYIFSIGCTNRRGPAPFVSFRLVLFNDFAGSHAPAWKPRLGPGIGMSPSLVPGPGIPCRDDMRGYLERLRENLPLTSSRQGLAGSRARDGSKNYSAPFAGSQVPAWEPATSKIHNP</sequence>